<protein>
    <submittedName>
        <fullName evidence="5">Uncharacterized protein</fullName>
    </submittedName>
</protein>
<dbReference type="PROSITE" id="PS50297">
    <property type="entry name" value="ANK_REP_REGION"/>
    <property type="match status" value="2"/>
</dbReference>
<reference evidence="5" key="1">
    <citation type="submission" date="2022-07" db="EMBL/GenBank/DDBJ databases">
        <title>Genome Sequence of Xylaria arbuscula.</title>
        <authorList>
            <person name="Buettner E."/>
        </authorList>
    </citation>
    <scope>NUCLEOTIDE SEQUENCE</scope>
    <source>
        <strain evidence="5">VT107</strain>
    </source>
</reference>
<dbReference type="EMBL" id="JANPWZ010000690">
    <property type="protein sequence ID" value="KAJ3573335.1"/>
    <property type="molecule type" value="Genomic_DNA"/>
</dbReference>
<dbReference type="SUPFAM" id="SSF48403">
    <property type="entry name" value="Ankyrin repeat"/>
    <property type="match status" value="1"/>
</dbReference>
<dbReference type="SMART" id="SM00248">
    <property type="entry name" value="ANK"/>
    <property type="match status" value="2"/>
</dbReference>
<keyword evidence="6" id="KW-1185">Reference proteome</keyword>
<sequence length="302" mass="33357">MSISNPRFDSQPPKIEELYSETLAAQISRLVKPRGLEGIDQAMGDLVSGSMADRASNRHRGGQAPVGRYYGETTGVHPRLPDQIPRGLSVQAAHLSIAVEDLRSSQDRSYQDIYLKPPPRARDSKTTTSTTLSADDNKPYQLLNCVVEGRESKCALWLPSDRAPPADAYERLSSCFSDTTFIEDGGFTIVHKIIFGYIKCWFDEILRDLPDLVNQQDAYGLSPLHLAATRGDVESITTLLEHNAKGDMTERDGSTPLIWGVDSANPDVSERLLEAGADSNDASNIRLDRALHIACHEERFNC</sequence>
<evidence type="ECO:0000256" key="1">
    <source>
        <dbReference type="ARBA" id="ARBA00022737"/>
    </source>
</evidence>
<dbReference type="PRINTS" id="PR01415">
    <property type="entry name" value="ANKYRIN"/>
</dbReference>
<dbReference type="PROSITE" id="PS50088">
    <property type="entry name" value="ANK_REPEAT"/>
    <property type="match status" value="2"/>
</dbReference>
<feature type="repeat" description="ANK" evidence="3">
    <location>
        <begin position="219"/>
        <end position="251"/>
    </location>
</feature>
<dbReference type="InterPro" id="IPR036770">
    <property type="entry name" value="Ankyrin_rpt-contain_sf"/>
</dbReference>
<dbReference type="PANTHER" id="PTHR24198:SF165">
    <property type="entry name" value="ANKYRIN REPEAT-CONTAINING PROTEIN-RELATED"/>
    <property type="match status" value="1"/>
</dbReference>
<name>A0A9W8NFX4_9PEZI</name>
<evidence type="ECO:0000256" key="4">
    <source>
        <dbReference type="SAM" id="MobiDB-lite"/>
    </source>
</evidence>
<dbReference type="Gene3D" id="1.25.40.20">
    <property type="entry name" value="Ankyrin repeat-containing domain"/>
    <property type="match status" value="1"/>
</dbReference>
<accession>A0A9W8NFX4</accession>
<dbReference type="InterPro" id="IPR002110">
    <property type="entry name" value="Ankyrin_rpt"/>
</dbReference>
<dbReference type="PANTHER" id="PTHR24198">
    <property type="entry name" value="ANKYRIN REPEAT AND PROTEIN KINASE DOMAIN-CONTAINING PROTEIN"/>
    <property type="match status" value="1"/>
</dbReference>
<keyword evidence="2 3" id="KW-0040">ANK repeat</keyword>
<evidence type="ECO:0000313" key="5">
    <source>
        <dbReference type="EMBL" id="KAJ3573335.1"/>
    </source>
</evidence>
<organism evidence="5 6">
    <name type="scientific">Xylaria arbuscula</name>
    <dbReference type="NCBI Taxonomy" id="114810"/>
    <lineage>
        <taxon>Eukaryota</taxon>
        <taxon>Fungi</taxon>
        <taxon>Dikarya</taxon>
        <taxon>Ascomycota</taxon>
        <taxon>Pezizomycotina</taxon>
        <taxon>Sordariomycetes</taxon>
        <taxon>Xylariomycetidae</taxon>
        <taxon>Xylariales</taxon>
        <taxon>Xylariaceae</taxon>
        <taxon>Xylaria</taxon>
    </lineage>
</organism>
<evidence type="ECO:0000313" key="6">
    <source>
        <dbReference type="Proteomes" id="UP001148614"/>
    </source>
</evidence>
<proteinExistence type="predicted"/>
<keyword evidence="1" id="KW-0677">Repeat</keyword>
<dbReference type="Proteomes" id="UP001148614">
    <property type="component" value="Unassembled WGS sequence"/>
</dbReference>
<comment type="caution">
    <text evidence="5">The sequence shown here is derived from an EMBL/GenBank/DDBJ whole genome shotgun (WGS) entry which is preliminary data.</text>
</comment>
<gene>
    <name evidence="5" type="ORF">NPX13_g4738</name>
</gene>
<feature type="region of interest" description="Disordered" evidence="4">
    <location>
        <begin position="109"/>
        <end position="133"/>
    </location>
</feature>
<evidence type="ECO:0000256" key="3">
    <source>
        <dbReference type="PROSITE-ProRule" id="PRU00023"/>
    </source>
</evidence>
<dbReference type="AlphaFoldDB" id="A0A9W8NFX4"/>
<dbReference type="Pfam" id="PF12796">
    <property type="entry name" value="Ank_2"/>
    <property type="match status" value="1"/>
</dbReference>
<evidence type="ECO:0000256" key="2">
    <source>
        <dbReference type="ARBA" id="ARBA00023043"/>
    </source>
</evidence>
<feature type="repeat" description="ANK" evidence="3">
    <location>
        <begin position="252"/>
        <end position="284"/>
    </location>
</feature>